<dbReference type="EMBL" id="FOWR01000001">
    <property type="protein sequence ID" value="SFO70162.1"/>
    <property type="molecule type" value="Genomic_DNA"/>
</dbReference>
<dbReference type="PANTHER" id="PTHR37625">
    <property type="entry name" value="OUTER MEMBRANE LIPOPROTEIN-RELATED"/>
    <property type="match status" value="1"/>
</dbReference>
<evidence type="ECO:0000313" key="2">
    <source>
        <dbReference type="EMBL" id="SFO70162.1"/>
    </source>
</evidence>
<feature type="signal peptide" evidence="1">
    <location>
        <begin position="1"/>
        <end position="21"/>
    </location>
</feature>
<organism evidence="2 3">
    <name type="scientific">Enterovibrio norvegicus DSM 15893</name>
    <dbReference type="NCBI Taxonomy" id="1121869"/>
    <lineage>
        <taxon>Bacteria</taxon>
        <taxon>Pseudomonadati</taxon>
        <taxon>Pseudomonadota</taxon>
        <taxon>Gammaproteobacteria</taxon>
        <taxon>Vibrionales</taxon>
        <taxon>Vibrionaceae</taxon>
        <taxon>Enterovibrio</taxon>
    </lineage>
</organism>
<dbReference type="Proteomes" id="UP000182692">
    <property type="component" value="Unassembled WGS sequence"/>
</dbReference>
<accession>A0A1I5JBN9</accession>
<keyword evidence="1" id="KW-0732">Signal</keyword>
<dbReference type="RefSeq" id="WP_017015384.1">
    <property type="nucleotide sequence ID" value="NZ_FOWR01000001.1"/>
</dbReference>
<dbReference type="Pfam" id="PF12790">
    <property type="entry name" value="T6SS-SciN"/>
    <property type="match status" value="1"/>
</dbReference>
<feature type="chain" id="PRO_5010162441" evidence="1">
    <location>
        <begin position="22"/>
        <end position="159"/>
    </location>
</feature>
<reference evidence="2 3" key="1">
    <citation type="submission" date="2016-10" db="EMBL/GenBank/DDBJ databases">
        <authorList>
            <person name="de Groot N.N."/>
        </authorList>
    </citation>
    <scope>NUCLEOTIDE SEQUENCE [LARGE SCALE GENOMIC DNA]</scope>
    <source>
        <strain evidence="2 3">DSM 15893</strain>
    </source>
</reference>
<dbReference type="AlphaFoldDB" id="A0A1I5JBN9"/>
<dbReference type="NCBIfam" id="TIGR03352">
    <property type="entry name" value="VI_chp_3"/>
    <property type="match status" value="1"/>
</dbReference>
<evidence type="ECO:0000313" key="3">
    <source>
        <dbReference type="Proteomes" id="UP000182692"/>
    </source>
</evidence>
<name>A0A1I5JBN9_9GAMM</name>
<dbReference type="STRING" id="1121869.SAMN03084138_00094"/>
<dbReference type="Gene3D" id="2.60.40.4150">
    <property type="entry name" value="Type VI secretion system, lipoprotein SciN"/>
    <property type="match status" value="1"/>
</dbReference>
<dbReference type="PANTHER" id="PTHR37625:SF5">
    <property type="entry name" value="LIPOPROTEIN"/>
    <property type="match status" value="1"/>
</dbReference>
<dbReference type="InterPro" id="IPR017734">
    <property type="entry name" value="T6SS_SciN"/>
</dbReference>
<evidence type="ECO:0000256" key="1">
    <source>
        <dbReference type="SAM" id="SignalP"/>
    </source>
</evidence>
<sequence length="159" mass="18021">MIVRLLSCFLVLQLAGCGVFGGSDEPQDQPTTVTFSMVATEQVNPNISGDATPVEIQVFELEDDSMFLSGDFEQLSDDAEDALKSNYIDHRDYVLVPGQFKFIDPFEIEEDTRYIAIMARFSDPDNSDWKKVIKIIPVGRQYHLLMHLDKNDVLLDKVE</sequence>
<dbReference type="InterPro" id="IPR038706">
    <property type="entry name" value="Type_VI_SciN-like_sf"/>
</dbReference>
<proteinExistence type="predicted"/>
<dbReference type="OrthoDB" id="8655355at2"/>
<gene>
    <name evidence="2" type="ORF">SAMN03084138_00094</name>
</gene>
<dbReference type="GeneID" id="35873623"/>
<protein>
    <submittedName>
        <fullName evidence="2">Type VI secretion system protein VasD</fullName>
    </submittedName>
</protein>